<dbReference type="RefSeq" id="XP_014161365.1">
    <property type="nucleotide sequence ID" value="XM_014305890.1"/>
</dbReference>
<dbReference type="EMBL" id="KQ241609">
    <property type="protein sequence ID" value="KNC87463.1"/>
    <property type="molecule type" value="Genomic_DNA"/>
</dbReference>
<evidence type="ECO:0000313" key="2">
    <source>
        <dbReference type="EMBL" id="KNC87463.1"/>
    </source>
</evidence>
<feature type="region of interest" description="Disordered" evidence="1">
    <location>
        <begin position="1"/>
        <end position="62"/>
    </location>
</feature>
<dbReference type="Proteomes" id="UP000054560">
    <property type="component" value="Unassembled WGS sequence"/>
</dbReference>
<accession>A0A0L0GGK9</accession>
<dbReference type="AlphaFoldDB" id="A0A0L0GGK9"/>
<name>A0A0L0GGK9_9EUKA</name>
<protein>
    <submittedName>
        <fullName evidence="2">Uncharacterized protein</fullName>
    </submittedName>
</protein>
<organism evidence="2 3">
    <name type="scientific">Sphaeroforma arctica JP610</name>
    <dbReference type="NCBI Taxonomy" id="667725"/>
    <lineage>
        <taxon>Eukaryota</taxon>
        <taxon>Ichthyosporea</taxon>
        <taxon>Ichthyophonida</taxon>
        <taxon>Sphaeroforma</taxon>
    </lineage>
</organism>
<feature type="compositionally biased region" description="Polar residues" evidence="1">
    <location>
        <begin position="17"/>
        <end position="35"/>
    </location>
</feature>
<evidence type="ECO:0000313" key="3">
    <source>
        <dbReference type="Proteomes" id="UP000054560"/>
    </source>
</evidence>
<evidence type="ECO:0000256" key="1">
    <source>
        <dbReference type="SAM" id="MobiDB-lite"/>
    </source>
</evidence>
<proteinExistence type="predicted"/>
<gene>
    <name evidence="2" type="ORF">SARC_00445</name>
</gene>
<dbReference type="GeneID" id="25900949"/>
<keyword evidence="3" id="KW-1185">Reference proteome</keyword>
<reference evidence="2 3" key="1">
    <citation type="submission" date="2011-02" db="EMBL/GenBank/DDBJ databases">
        <title>The Genome Sequence of Sphaeroforma arctica JP610.</title>
        <authorList>
            <consortium name="The Broad Institute Genome Sequencing Platform"/>
            <person name="Russ C."/>
            <person name="Cuomo C."/>
            <person name="Young S.K."/>
            <person name="Zeng Q."/>
            <person name="Gargeya S."/>
            <person name="Alvarado L."/>
            <person name="Berlin A."/>
            <person name="Chapman S.B."/>
            <person name="Chen Z."/>
            <person name="Freedman E."/>
            <person name="Gellesch M."/>
            <person name="Goldberg J."/>
            <person name="Griggs A."/>
            <person name="Gujja S."/>
            <person name="Heilman E."/>
            <person name="Heiman D."/>
            <person name="Howarth C."/>
            <person name="Mehta T."/>
            <person name="Neiman D."/>
            <person name="Pearson M."/>
            <person name="Roberts A."/>
            <person name="Saif S."/>
            <person name="Shea T."/>
            <person name="Shenoy N."/>
            <person name="Sisk P."/>
            <person name="Stolte C."/>
            <person name="Sykes S."/>
            <person name="White J."/>
            <person name="Yandava C."/>
            <person name="Burger G."/>
            <person name="Gray M.W."/>
            <person name="Holland P.W.H."/>
            <person name="King N."/>
            <person name="Lang F.B.F."/>
            <person name="Roger A.J."/>
            <person name="Ruiz-Trillo I."/>
            <person name="Haas B."/>
            <person name="Nusbaum C."/>
            <person name="Birren B."/>
        </authorList>
    </citation>
    <scope>NUCLEOTIDE SEQUENCE [LARGE SCALE GENOMIC DNA]</scope>
    <source>
        <strain evidence="2 3">JP610</strain>
    </source>
</reference>
<sequence length="120" mass="13017">MEDQLRASSGGRPDMGNSAQRSITGSFGDSGSSGVLQEEEGIPSVRRELPRMTDVLSAGGTGEAERLTLREYEADLWHWKSLWHKVRAAIESGTTFQGCSMATFGTTDSSLLRMSECRAS</sequence>